<accession>A0A927IBI2</accession>
<evidence type="ECO:0000313" key="2">
    <source>
        <dbReference type="EMBL" id="MBD3932953.1"/>
    </source>
</evidence>
<dbReference type="EMBL" id="JACXYU010000007">
    <property type="protein sequence ID" value="MBD3932953.1"/>
    <property type="molecule type" value="Genomic_DNA"/>
</dbReference>
<reference evidence="2" key="1">
    <citation type="submission" date="2020-09" db="EMBL/GenBank/DDBJ databases">
        <title>Secondary metabolite and genome analysis of marine Streptomyces chumphonensis KK1-2T.</title>
        <authorList>
            <person name="Phongsopitanun W."/>
            <person name="Kanchanasin P."/>
            <person name="Pittayakhajonwut P."/>
            <person name="Suwanborirux K."/>
            <person name="Tanasupawat S."/>
        </authorList>
    </citation>
    <scope>NUCLEOTIDE SEQUENCE</scope>
    <source>
        <strain evidence="2">KK1-2</strain>
    </source>
</reference>
<evidence type="ECO:0000313" key="3">
    <source>
        <dbReference type="Proteomes" id="UP000632289"/>
    </source>
</evidence>
<proteinExistence type="predicted"/>
<feature type="region of interest" description="Disordered" evidence="1">
    <location>
        <begin position="1"/>
        <end position="32"/>
    </location>
</feature>
<comment type="caution">
    <text evidence="2">The sequence shown here is derived from an EMBL/GenBank/DDBJ whole genome shotgun (WGS) entry which is preliminary data.</text>
</comment>
<keyword evidence="3" id="KW-1185">Reference proteome</keyword>
<organism evidence="2 3">
    <name type="scientific">Streptomyces chumphonensis</name>
    <dbReference type="NCBI Taxonomy" id="1214925"/>
    <lineage>
        <taxon>Bacteria</taxon>
        <taxon>Bacillati</taxon>
        <taxon>Actinomycetota</taxon>
        <taxon>Actinomycetes</taxon>
        <taxon>Kitasatosporales</taxon>
        <taxon>Streptomycetaceae</taxon>
        <taxon>Streptomyces</taxon>
    </lineage>
</organism>
<dbReference type="AlphaFoldDB" id="A0A927IBI2"/>
<name>A0A927IBI2_9ACTN</name>
<gene>
    <name evidence="2" type="ORF">IF129_15510</name>
</gene>
<protein>
    <submittedName>
        <fullName evidence="2">Uncharacterized protein</fullName>
    </submittedName>
</protein>
<dbReference type="Proteomes" id="UP000632289">
    <property type="component" value="Unassembled WGS sequence"/>
</dbReference>
<evidence type="ECO:0000256" key="1">
    <source>
        <dbReference type="SAM" id="MobiDB-lite"/>
    </source>
</evidence>
<sequence>MGGPGDGGRSPSRAQGATAVGPTEHHPPHRLGNALRAVRVFVSSAFRVAVLGETDEAQHPAAHRPHRR</sequence>